<protein>
    <recommendedName>
        <fullName evidence="3">DUF742 domain-containing protein</fullName>
    </recommendedName>
</protein>
<accession>A0A8J3RLB9</accession>
<keyword evidence="2" id="KW-1185">Reference proteome</keyword>
<gene>
    <name evidence="1" type="ORF">Plo01_26800</name>
</gene>
<dbReference type="PANTHER" id="PTHR36221">
    <property type="entry name" value="DUF742 DOMAIN-CONTAINING PROTEIN"/>
    <property type="match status" value="1"/>
</dbReference>
<evidence type="ECO:0000313" key="2">
    <source>
        <dbReference type="Proteomes" id="UP000616724"/>
    </source>
</evidence>
<dbReference type="RefSeq" id="WP_203890852.1">
    <property type="nucleotide sequence ID" value="NZ_BOOH01000019.1"/>
</dbReference>
<name>A0A8J3RLB9_9ACTN</name>
<dbReference type="InterPro" id="IPR007995">
    <property type="entry name" value="DUF742"/>
</dbReference>
<dbReference type="Pfam" id="PF05331">
    <property type="entry name" value="DUF742"/>
    <property type="match status" value="1"/>
</dbReference>
<evidence type="ECO:0000313" key="1">
    <source>
        <dbReference type="EMBL" id="GIH76251.1"/>
    </source>
</evidence>
<dbReference type="Proteomes" id="UP000616724">
    <property type="component" value="Unassembled WGS sequence"/>
</dbReference>
<evidence type="ECO:0008006" key="3">
    <source>
        <dbReference type="Google" id="ProtNLM"/>
    </source>
</evidence>
<organism evidence="1 2">
    <name type="scientific">Planobispora longispora</name>
    <dbReference type="NCBI Taxonomy" id="28887"/>
    <lineage>
        <taxon>Bacteria</taxon>
        <taxon>Bacillati</taxon>
        <taxon>Actinomycetota</taxon>
        <taxon>Actinomycetes</taxon>
        <taxon>Streptosporangiales</taxon>
        <taxon>Streptosporangiaceae</taxon>
        <taxon>Planobispora</taxon>
    </lineage>
</organism>
<dbReference type="EMBL" id="BOOH01000019">
    <property type="protein sequence ID" value="GIH76251.1"/>
    <property type="molecule type" value="Genomic_DNA"/>
</dbReference>
<comment type="caution">
    <text evidence="1">The sequence shown here is derived from an EMBL/GenBank/DDBJ whole genome shotgun (WGS) entry which is preliminary data.</text>
</comment>
<proteinExistence type="predicted"/>
<dbReference type="PANTHER" id="PTHR36221:SF1">
    <property type="entry name" value="DUF742 DOMAIN-CONTAINING PROTEIN"/>
    <property type="match status" value="1"/>
</dbReference>
<reference evidence="1 2" key="1">
    <citation type="submission" date="2021-01" db="EMBL/GenBank/DDBJ databases">
        <title>Whole genome shotgun sequence of Planobispora longispora NBRC 13918.</title>
        <authorList>
            <person name="Komaki H."/>
            <person name="Tamura T."/>
        </authorList>
    </citation>
    <scope>NUCLEOTIDE SEQUENCE [LARGE SCALE GENOMIC DNA]</scope>
    <source>
        <strain evidence="1 2">NBRC 13918</strain>
    </source>
</reference>
<dbReference type="AlphaFoldDB" id="A0A8J3RLB9"/>
<sequence length="118" mass="12577">MTERWLDQDAGPIVRPYTVTRGRTRPTSDRFDLIATVVATGPAPPDLPPEHLRVLSVCRRPISVAEAASGAGMAVGVVRVLLGDLFEAGLLTVRTPPAAVTAPREDLLRDVLAGLKTL</sequence>